<dbReference type="GO" id="GO:0006631">
    <property type="term" value="P:fatty acid metabolic process"/>
    <property type="evidence" value="ECO:0007669"/>
    <property type="project" value="TreeGrafter"/>
</dbReference>
<sequence length="265" mass="29721">MGSKSLRDCFAESFLNQEKKKAVTFLRDGEIETEISYLQLHQDSNRMARTFQDLGVAKTDRVILCIQKSLTFVTAHLALQKIGAISVPLNPGFKKSEMDYLLHDADPKLILSEPDNAGLIAEIDSSLTTLTVDTQRPYQDIDFFRSAPEEYTRVEIEPDDSGLIIYTSGTTGKPKGAVLTQKNLVHDAKNIIHVWEISETDVLCHALPFFHVHGLCFALHTSLLAGAHVLMLDQFSPAGVIAVLRKKRPNPPVRYLWRFLRCTLS</sequence>
<evidence type="ECO:0000259" key="2">
    <source>
        <dbReference type="Pfam" id="PF00501"/>
    </source>
</evidence>
<gene>
    <name evidence="3" type="ORF">S01H4_40017</name>
</gene>
<dbReference type="PANTHER" id="PTHR43201:SF8">
    <property type="entry name" value="ACYL-COA SYNTHETASE FAMILY MEMBER 3"/>
    <property type="match status" value="1"/>
</dbReference>
<organism evidence="3">
    <name type="scientific">marine sediment metagenome</name>
    <dbReference type="NCBI Taxonomy" id="412755"/>
    <lineage>
        <taxon>unclassified sequences</taxon>
        <taxon>metagenomes</taxon>
        <taxon>ecological metagenomes</taxon>
    </lineage>
</organism>
<protein>
    <recommendedName>
        <fullName evidence="2">AMP-dependent synthetase/ligase domain-containing protein</fullName>
    </recommendedName>
</protein>
<dbReference type="InterPro" id="IPR042099">
    <property type="entry name" value="ANL_N_sf"/>
</dbReference>
<proteinExistence type="inferred from homology"/>
<comment type="caution">
    <text evidence="3">The sequence shown here is derived from an EMBL/GenBank/DDBJ whole genome shotgun (WGS) entry which is preliminary data.</text>
</comment>
<dbReference type="SUPFAM" id="SSF56801">
    <property type="entry name" value="Acetyl-CoA synthetase-like"/>
    <property type="match status" value="1"/>
</dbReference>
<dbReference type="InterPro" id="IPR000873">
    <property type="entry name" value="AMP-dep_synth/lig_dom"/>
</dbReference>
<feature type="domain" description="AMP-dependent synthetase/ligase" evidence="2">
    <location>
        <begin position="16"/>
        <end position="245"/>
    </location>
</feature>
<dbReference type="EMBL" id="BART01021751">
    <property type="protein sequence ID" value="GAH03711.1"/>
    <property type="molecule type" value="Genomic_DNA"/>
</dbReference>
<name>X1C6J9_9ZZZZ</name>
<evidence type="ECO:0000256" key="1">
    <source>
        <dbReference type="ARBA" id="ARBA00006432"/>
    </source>
</evidence>
<dbReference type="PROSITE" id="PS00455">
    <property type="entry name" value="AMP_BINDING"/>
    <property type="match status" value="1"/>
</dbReference>
<dbReference type="Gene3D" id="3.40.50.12780">
    <property type="entry name" value="N-terminal domain of ligase-like"/>
    <property type="match status" value="1"/>
</dbReference>
<dbReference type="InterPro" id="IPR020845">
    <property type="entry name" value="AMP-binding_CS"/>
</dbReference>
<dbReference type="Pfam" id="PF00501">
    <property type="entry name" value="AMP-binding"/>
    <property type="match status" value="1"/>
</dbReference>
<dbReference type="GO" id="GO:0031956">
    <property type="term" value="F:medium-chain fatty acid-CoA ligase activity"/>
    <property type="evidence" value="ECO:0007669"/>
    <property type="project" value="TreeGrafter"/>
</dbReference>
<dbReference type="AlphaFoldDB" id="X1C6J9"/>
<evidence type="ECO:0000313" key="3">
    <source>
        <dbReference type="EMBL" id="GAH03711.1"/>
    </source>
</evidence>
<dbReference type="PANTHER" id="PTHR43201">
    <property type="entry name" value="ACYL-COA SYNTHETASE"/>
    <property type="match status" value="1"/>
</dbReference>
<accession>X1C6J9</accession>
<reference evidence="3" key="1">
    <citation type="journal article" date="2014" name="Front. Microbiol.">
        <title>High frequency of phylogenetically diverse reductive dehalogenase-homologous genes in deep subseafloor sedimentary metagenomes.</title>
        <authorList>
            <person name="Kawai M."/>
            <person name="Futagami T."/>
            <person name="Toyoda A."/>
            <person name="Takaki Y."/>
            <person name="Nishi S."/>
            <person name="Hori S."/>
            <person name="Arai W."/>
            <person name="Tsubouchi T."/>
            <person name="Morono Y."/>
            <person name="Uchiyama I."/>
            <person name="Ito T."/>
            <person name="Fujiyama A."/>
            <person name="Inagaki F."/>
            <person name="Takami H."/>
        </authorList>
    </citation>
    <scope>NUCLEOTIDE SEQUENCE</scope>
    <source>
        <strain evidence="3">Expedition CK06-06</strain>
    </source>
</reference>
<comment type="similarity">
    <text evidence="1">Belongs to the ATP-dependent AMP-binding enzyme family.</text>
</comment>